<dbReference type="PANTHER" id="PTHR47356">
    <property type="entry name" value="FAD-DEPENDENT MONOOXYGENASE ASQG-RELATED"/>
    <property type="match status" value="1"/>
</dbReference>
<keyword evidence="4" id="KW-0560">Oxidoreductase</keyword>
<dbReference type="EMBL" id="KV442091">
    <property type="protein sequence ID" value="OAQ24621.1"/>
    <property type="molecule type" value="Genomic_DNA"/>
</dbReference>
<dbReference type="InterPro" id="IPR036188">
    <property type="entry name" value="FAD/NAD-bd_sf"/>
</dbReference>
<evidence type="ECO:0000256" key="4">
    <source>
        <dbReference type="ARBA" id="ARBA00023002"/>
    </source>
</evidence>
<evidence type="ECO:0000313" key="7">
    <source>
        <dbReference type="EMBL" id="OAQ24621.1"/>
    </source>
</evidence>
<dbReference type="OrthoDB" id="655030at2759"/>
<dbReference type="AlphaFoldDB" id="A0A197JJD8"/>
<dbReference type="PANTHER" id="PTHR47356:SF2">
    <property type="entry name" value="FAD-BINDING DOMAIN-CONTAINING PROTEIN-RELATED"/>
    <property type="match status" value="1"/>
</dbReference>
<dbReference type="STRING" id="1314771.A0A197JJD8"/>
<keyword evidence="5" id="KW-1133">Transmembrane helix</keyword>
<sequence length="470" mass="51695">MSATVATPRPTVLIVGAGLGGLVLGALLERCNIPYAIFERASAVKPLGSAMSLAGQMIYLFRQLGIDEKFIAMSKYSRFANARRDDGTPLRSSDFIAMEEYGGSPSYIVARPLLYDLLLSLIPPKKIHFSKRILTITEEDDKVKIQAADNTVYEGDILVGADGAYSAVRQQLYNRLKKAGTLPKSDHEDLPFSCTCLVGQTDPLDLEEYPELKNPKEPFVTTFATGKPFTWTIFSTKQNTLCFMVLEHLSSKTSKAAQEQRFRNTDNSEWGPHAAQAMCDETRDYSISFGGGKKTLGDIYDKTPKERIVKVMLEEKVFKTWSSGRTVLLGDACHKVNPAAGVGAITAMHDAIALANLIYALPANTSEEITKTFTEYHAERYPPAMEAYNNSLLMSKLLKGGIAGAIASFVKNNMPNWLWRLAVKGLIMNRLQAGFLKPVEDKGTVPPNISPSTEKARALYKKRMGVAATV</sequence>
<dbReference type="Proteomes" id="UP000078512">
    <property type="component" value="Unassembled WGS sequence"/>
</dbReference>
<keyword evidence="2" id="KW-0285">Flavoprotein</keyword>
<evidence type="ECO:0000256" key="1">
    <source>
        <dbReference type="ARBA" id="ARBA00007992"/>
    </source>
</evidence>
<keyword evidence="8" id="KW-1185">Reference proteome</keyword>
<feature type="domain" description="FAD-binding" evidence="6">
    <location>
        <begin position="308"/>
        <end position="389"/>
    </location>
</feature>
<organism evidence="7 8">
    <name type="scientific">Linnemannia elongata AG-77</name>
    <dbReference type="NCBI Taxonomy" id="1314771"/>
    <lineage>
        <taxon>Eukaryota</taxon>
        <taxon>Fungi</taxon>
        <taxon>Fungi incertae sedis</taxon>
        <taxon>Mucoromycota</taxon>
        <taxon>Mortierellomycotina</taxon>
        <taxon>Mortierellomycetes</taxon>
        <taxon>Mortierellales</taxon>
        <taxon>Mortierellaceae</taxon>
        <taxon>Linnemannia</taxon>
    </lineage>
</organism>
<keyword evidence="5" id="KW-0472">Membrane</keyword>
<dbReference type="Pfam" id="PF01494">
    <property type="entry name" value="FAD_binding_3"/>
    <property type="match status" value="2"/>
</dbReference>
<comment type="similarity">
    <text evidence="1">Belongs to the paxM FAD-dependent monooxygenase family.</text>
</comment>
<evidence type="ECO:0000256" key="3">
    <source>
        <dbReference type="ARBA" id="ARBA00022827"/>
    </source>
</evidence>
<dbReference type="GO" id="GO:0004497">
    <property type="term" value="F:monooxygenase activity"/>
    <property type="evidence" value="ECO:0007669"/>
    <property type="project" value="InterPro"/>
</dbReference>
<protein>
    <submittedName>
        <fullName evidence="7">FAD/NAD(P)-binding domain-containing protein</fullName>
    </submittedName>
</protein>
<evidence type="ECO:0000256" key="5">
    <source>
        <dbReference type="SAM" id="Phobius"/>
    </source>
</evidence>
<accession>A0A197JJD8</accession>
<dbReference type="InterPro" id="IPR002938">
    <property type="entry name" value="FAD-bd"/>
</dbReference>
<dbReference type="PRINTS" id="PR00420">
    <property type="entry name" value="RNGMNOXGNASE"/>
</dbReference>
<dbReference type="InterPro" id="IPR050562">
    <property type="entry name" value="FAD_mOase_fung"/>
</dbReference>
<reference evidence="7 8" key="1">
    <citation type="submission" date="2016-05" db="EMBL/GenBank/DDBJ databases">
        <title>Genome sequencing reveals origins of a unique bacterial endosymbiosis in the earliest lineages of terrestrial Fungi.</title>
        <authorList>
            <consortium name="DOE Joint Genome Institute"/>
            <person name="Uehling J."/>
            <person name="Gryganskyi A."/>
            <person name="Hameed K."/>
            <person name="Tschaplinski T."/>
            <person name="Misztal P."/>
            <person name="Wu S."/>
            <person name="Desiro A."/>
            <person name="Vande Pol N."/>
            <person name="Du Z.-Y."/>
            <person name="Zienkiewicz A."/>
            <person name="Zienkiewicz K."/>
            <person name="Morin E."/>
            <person name="Tisserant E."/>
            <person name="Splivallo R."/>
            <person name="Hainaut M."/>
            <person name="Henrissat B."/>
            <person name="Ohm R."/>
            <person name="Kuo A."/>
            <person name="Yan J."/>
            <person name="Lipzen A."/>
            <person name="Nolan M."/>
            <person name="Labutti K."/>
            <person name="Barry K."/>
            <person name="Goldstein A."/>
            <person name="Labbe J."/>
            <person name="Schadt C."/>
            <person name="Tuskan G."/>
            <person name="Grigoriev I."/>
            <person name="Martin F."/>
            <person name="Vilgalys R."/>
            <person name="Bonito G."/>
        </authorList>
    </citation>
    <scope>NUCLEOTIDE SEQUENCE [LARGE SCALE GENOMIC DNA]</scope>
    <source>
        <strain evidence="7 8">AG-77</strain>
    </source>
</reference>
<evidence type="ECO:0000259" key="6">
    <source>
        <dbReference type="Pfam" id="PF01494"/>
    </source>
</evidence>
<name>A0A197JJD8_9FUNG</name>
<dbReference type="Gene3D" id="3.50.50.60">
    <property type="entry name" value="FAD/NAD(P)-binding domain"/>
    <property type="match status" value="1"/>
</dbReference>
<dbReference type="GO" id="GO:0071949">
    <property type="term" value="F:FAD binding"/>
    <property type="evidence" value="ECO:0007669"/>
    <property type="project" value="InterPro"/>
</dbReference>
<evidence type="ECO:0000256" key="2">
    <source>
        <dbReference type="ARBA" id="ARBA00022630"/>
    </source>
</evidence>
<evidence type="ECO:0000313" key="8">
    <source>
        <dbReference type="Proteomes" id="UP000078512"/>
    </source>
</evidence>
<dbReference type="SUPFAM" id="SSF51905">
    <property type="entry name" value="FAD/NAD(P)-binding domain"/>
    <property type="match status" value="1"/>
</dbReference>
<feature type="transmembrane region" description="Helical" evidence="5">
    <location>
        <begin position="12"/>
        <end position="28"/>
    </location>
</feature>
<keyword evidence="5" id="KW-0812">Transmembrane</keyword>
<keyword evidence="3" id="KW-0274">FAD</keyword>
<proteinExistence type="inferred from homology"/>
<gene>
    <name evidence="7" type="ORF">K457DRAFT_23962</name>
</gene>
<feature type="domain" description="FAD-binding" evidence="6">
    <location>
        <begin position="11"/>
        <end position="181"/>
    </location>
</feature>